<name>A0A2K0TRX0_9HYPO</name>
<dbReference type="GO" id="GO:0000723">
    <property type="term" value="P:telomere maintenance"/>
    <property type="evidence" value="ECO:0007669"/>
    <property type="project" value="InterPro"/>
</dbReference>
<dbReference type="EMBL" id="MTYH01000009">
    <property type="protein sequence ID" value="PNP48251.1"/>
    <property type="molecule type" value="Genomic_DNA"/>
</dbReference>
<feature type="region of interest" description="Disordered" evidence="1">
    <location>
        <begin position="140"/>
        <end position="162"/>
    </location>
</feature>
<feature type="region of interest" description="Disordered" evidence="1">
    <location>
        <begin position="244"/>
        <end position="298"/>
    </location>
</feature>
<dbReference type="GO" id="GO:0000781">
    <property type="term" value="C:chromosome, telomeric region"/>
    <property type="evidence" value="ECO:0007669"/>
    <property type="project" value="InterPro"/>
</dbReference>
<feature type="region of interest" description="Disordered" evidence="1">
    <location>
        <begin position="1279"/>
        <end position="1481"/>
    </location>
</feature>
<feature type="compositionally biased region" description="Basic and acidic residues" evidence="1">
    <location>
        <begin position="921"/>
        <end position="936"/>
    </location>
</feature>
<dbReference type="Proteomes" id="UP000236546">
    <property type="component" value="Unassembled WGS sequence"/>
</dbReference>
<feature type="compositionally biased region" description="Polar residues" evidence="1">
    <location>
        <begin position="1411"/>
        <end position="1427"/>
    </location>
</feature>
<dbReference type="InterPro" id="IPR012340">
    <property type="entry name" value="NA-bd_OB-fold"/>
</dbReference>
<evidence type="ECO:0000259" key="2">
    <source>
        <dbReference type="SMART" id="SM00976"/>
    </source>
</evidence>
<feature type="region of interest" description="Disordered" evidence="1">
    <location>
        <begin position="852"/>
        <end position="978"/>
    </location>
</feature>
<comment type="caution">
    <text evidence="3">The sequence shown here is derived from an EMBL/GenBank/DDBJ whole genome shotgun (WGS) entry which is preliminary data.</text>
</comment>
<feature type="compositionally biased region" description="Polar residues" evidence="1">
    <location>
        <begin position="1204"/>
        <end position="1214"/>
    </location>
</feature>
<feature type="compositionally biased region" description="Basic and acidic residues" evidence="1">
    <location>
        <begin position="287"/>
        <end position="296"/>
    </location>
</feature>
<dbReference type="SMART" id="SM00976">
    <property type="entry name" value="Telo_bind"/>
    <property type="match status" value="1"/>
</dbReference>
<dbReference type="InterPro" id="IPR011564">
    <property type="entry name" value="Telomer_end-bd_POT1/Cdc13"/>
</dbReference>
<feature type="compositionally biased region" description="Basic residues" evidence="1">
    <location>
        <begin position="1238"/>
        <end position="1248"/>
    </location>
</feature>
<evidence type="ECO:0000256" key="1">
    <source>
        <dbReference type="SAM" id="MobiDB-lite"/>
    </source>
</evidence>
<feature type="compositionally biased region" description="Acidic residues" evidence="1">
    <location>
        <begin position="600"/>
        <end position="631"/>
    </location>
</feature>
<feature type="compositionally biased region" description="Acidic residues" evidence="1">
    <location>
        <begin position="1141"/>
        <end position="1198"/>
    </location>
</feature>
<feature type="compositionally biased region" description="Acidic residues" evidence="1">
    <location>
        <begin position="1116"/>
        <end position="1133"/>
    </location>
</feature>
<organism evidence="3 4">
    <name type="scientific">Trichoderma gamsii</name>
    <dbReference type="NCBI Taxonomy" id="398673"/>
    <lineage>
        <taxon>Eukaryota</taxon>
        <taxon>Fungi</taxon>
        <taxon>Dikarya</taxon>
        <taxon>Ascomycota</taxon>
        <taxon>Pezizomycotina</taxon>
        <taxon>Sordariomycetes</taxon>
        <taxon>Hypocreomycetidae</taxon>
        <taxon>Hypocreales</taxon>
        <taxon>Hypocreaceae</taxon>
        <taxon>Trichoderma</taxon>
    </lineage>
</organism>
<feature type="compositionally biased region" description="Polar residues" evidence="1">
    <location>
        <begin position="1390"/>
        <end position="1401"/>
    </location>
</feature>
<feature type="compositionally biased region" description="Pro residues" evidence="1">
    <location>
        <begin position="650"/>
        <end position="662"/>
    </location>
</feature>
<feature type="region of interest" description="Disordered" evidence="1">
    <location>
        <begin position="220"/>
        <end position="239"/>
    </location>
</feature>
<accession>A0A2K0TRX0</accession>
<feature type="compositionally biased region" description="Low complexity" evidence="1">
    <location>
        <begin position="895"/>
        <end position="917"/>
    </location>
</feature>
<dbReference type="SUPFAM" id="SSF50249">
    <property type="entry name" value="Nucleic acid-binding proteins"/>
    <property type="match status" value="1"/>
</dbReference>
<sequence>MAKDDAQLDVLRSTEATPIAKLSPAILDAEALVIEGVITVTWPYSAVTKSIAFILAERDPLHRRDKGQLRVEFQGAAAKALADAHLGGGDEVRLSLDGVRWEENQAWMRRPGTLEWQMKFTNRLLLMIRRAESHDVDTISVDVDGNEGDEESIEQPQTMSPSPSIEIEQTHFANPVPRTPLSVVPSKRYAYETLGPGEYTSPAFIKRARVSYGSLFEGGFDIFDEEEPPRSAKKKKKRRSLFNMNPTSWRYASRSPSPEVEKQPTENEEQDETTLANTETVMAEDGEGAKETEKSDQLPVAQPQPVMVDHGCQTREMSSSPVSGVQIIAESKSTGILLQPTPTNPWKHQDMGHVLQQPSPLSFEYATAHNVLAQVHESEPIRQPEIHAPHSAFDLSMSIDPSLQSQEADVHNHQHSYDMMAAEMQPPPLQEHEAHSPQTHDGLAWVADTLAAAYPTMPTHDVHNFPQGSFARSSHTLRASPSDETHTLASAGFPSVGMQGYAQVNEAHTMLSSSFTQSGVPKPNHSYLERREDDTETATVTATFGREGRSSPPQENSSTDESQEEEEDNQRGYYDWNRQNRNPEESYDDEQYVEQRSGEDEIIEEDDITESELEESGSDADYESGSEYEYESESRIHNEAAQPALHIPRPFIPIPRPAPAAPKEPVVISLLSDSEDDDSNKPTTAVQAKREQSEEPTQPEKYEANEQPSEREDEDMDEDEDEEDQDGYEDEDEVEVEDEDEERDTDDYVEEGVDADESADENMDEIDDVSDIGEATKIKPVVSQSSKRSSMVSQLDGNNELALLQHDELDRSETSQFEMDHPNLILSPKSDKRQYVNIAETIVEAQNTAPIVSSPLADKTSPQPESVNANANNKEEIAADKEMHGISKSQSPEPITIETTAVLEETEEAPIAQQQQEGEQEQEHEQEVEQEHERPEAASSKFIDSAEPAAKPSVHNSDIPADMAEEQEISILRSTTNDDQLMEDAEPAAGLEIQPISLESKTEDDAVAEPDMEMQDDVLNLLGEEAEIVENGSEKEIGQVDQGTGEISPITTGELEVIASSPPPATRTALSSLTSATVPALDEQAATKQLSIPLEAQQDDHEVYHDVADTVVTEEVPLDVDESAQAVDEDAEEPVYHDVEEGLEEGVEEDTEEDVEEDTEEDVEEDTSEYVEEDVGEDEYEDAREDGGDGDDDDDDTAIEQQLMAESQLYSTPQKAHDSTALSQPLEAVEEIHECNHAHHHHDHHHHDHHTEQSTHERGSRRAEPEMLITVQSLRSHCRAKRVSSGSSDSFLTDPHASFARGSPNKASQCLIGDEESLPQRSPRSSRSSPRSKAEHSEGNAALAKSSFQESKSPKEAGAPTSLRARRGVKGPTDASILLAQALSEPPERSPQQLNSPTESLRANRHKSDQPDPSSQLTADSSKSSQQHLEEETPQDAAHDASATPRRDVTPESTATGHNLRSPRKPTAGRPSSAASSVAEDVSITSLKLQLTKSLRTTLPDYLPLKFLRASLNKTADILAVVTATPREPHRPKSGPRDYMLEFNLTDPSAAPTTVVIAHIFRPHKFTLPAVQAGDIVLLRRVQVVSVQGRGFGVRAGDASAWAVYEKDNTEMLPQIKGPPVEITNEEVEYVQGLKRWWSLQDDKSLAKIDKANQRMSQPSKDDTK</sequence>
<evidence type="ECO:0000313" key="4">
    <source>
        <dbReference type="Proteomes" id="UP000236546"/>
    </source>
</evidence>
<feature type="region of interest" description="Disordered" evidence="1">
    <location>
        <begin position="513"/>
        <end position="794"/>
    </location>
</feature>
<dbReference type="Gene3D" id="2.40.50.140">
    <property type="entry name" value="Nucleic acid-binding proteins"/>
    <property type="match status" value="1"/>
</dbReference>
<dbReference type="Pfam" id="PF02765">
    <property type="entry name" value="POT1"/>
    <property type="match status" value="1"/>
</dbReference>
<dbReference type="OrthoDB" id="5363079at2759"/>
<gene>
    <name evidence="3" type="ORF">TGAMA5MH_00534</name>
</gene>
<feature type="region of interest" description="Disordered" evidence="1">
    <location>
        <begin position="1238"/>
        <end position="1263"/>
    </location>
</feature>
<feature type="compositionally biased region" description="Basic and acidic residues" evidence="1">
    <location>
        <begin position="1249"/>
        <end position="1263"/>
    </location>
</feature>
<feature type="compositionally biased region" description="Basic and acidic residues" evidence="1">
    <location>
        <begin position="688"/>
        <end position="710"/>
    </location>
</feature>
<protein>
    <recommendedName>
        <fullName evidence="2">Telomeric single stranded DNA binding POT1/Cdc13 domain-containing protein</fullName>
    </recommendedName>
</protein>
<feature type="compositionally biased region" description="Low complexity" evidence="1">
    <location>
        <begin position="781"/>
        <end position="793"/>
    </location>
</feature>
<feature type="compositionally biased region" description="Acidic residues" evidence="1">
    <location>
        <begin position="711"/>
        <end position="771"/>
    </location>
</feature>
<feature type="compositionally biased region" description="Acidic residues" evidence="1">
    <location>
        <begin position="144"/>
        <end position="153"/>
    </location>
</feature>
<feature type="compositionally biased region" description="Basic and acidic residues" evidence="1">
    <location>
        <begin position="873"/>
        <end position="885"/>
    </location>
</feature>
<feature type="compositionally biased region" description="Polar residues" evidence="1">
    <location>
        <begin position="244"/>
        <end position="256"/>
    </location>
</feature>
<feature type="region of interest" description="Disordered" evidence="1">
    <location>
        <begin position="1115"/>
        <end position="1224"/>
    </location>
</feature>
<proteinExistence type="predicted"/>
<feature type="domain" description="Telomeric single stranded DNA binding POT1/Cdc13" evidence="2">
    <location>
        <begin position="1502"/>
        <end position="1639"/>
    </location>
</feature>
<feature type="compositionally biased region" description="Low complexity" evidence="1">
    <location>
        <begin position="1321"/>
        <end position="1331"/>
    </location>
</feature>
<dbReference type="GO" id="GO:0003677">
    <property type="term" value="F:DNA binding"/>
    <property type="evidence" value="ECO:0007669"/>
    <property type="project" value="InterPro"/>
</dbReference>
<reference evidence="3 4" key="1">
    <citation type="submission" date="2017-02" db="EMBL/GenBank/DDBJ databases">
        <title>Genomes of Trichoderma spp. with biocontrol activity.</title>
        <authorList>
            <person name="Gardiner D."/>
            <person name="Kazan K."/>
            <person name="Vos C."/>
            <person name="Harvey P."/>
        </authorList>
    </citation>
    <scope>NUCLEOTIDE SEQUENCE [LARGE SCALE GENOMIC DNA]</scope>
    <source>
        <strain evidence="3 4">A5MH</strain>
    </source>
</reference>
<evidence type="ECO:0000313" key="3">
    <source>
        <dbReference type="EMBL" id="PNP48251.1"/>
    </source>
</evidence>
<dbReference type="CDD" id="cd04497">
    <property type="entry name" value="hPOT1_OB1_like"/>
    <property type="match status" value="1"/>
</dbReference>